<feature type="non-terminal residue" evidence="1">
    <location>
        <position position="1"/>
    </location>
</feature>
<keyword evidence="2" id="KW-1185">Reference proteome</keyword>
<organism evidence="1 2">
    <name type="scientific">Trifolium medium</name>
    <dbReference type="NCBI Taxonomy" id="97028"/>
    <lineage>
        <taxon>Eukaryota</taxon>
        <taxon>Viridiplantae</taxon>
        <taxon>Streptophyta</taxon>
        <taxon>Embryophyta</taxon>
        <taxon>Tracheophyta</taxon>
        <taxon>Spermatophyta</taxon>
        <taxon>Magnoliopsida</taxon>
        <taxon>eudicotyledons</taxon>
        <taxon>Gunneridae</taxon>
        <taxon>Pentapetalae</taxon>
        <taxon>rosids</taxon>
        <taxon>fabids</taxon>
        <taxon>Fabales</taxon>
        <taxon>Fabaceae</taxon>
        <taxon>Papilionoideae</taxon>
        <taxon>50 kb inversion clade</taxon>
        <taxon>NPAAA clade</taxon>
        <taxon>Hologalegina</taxon>
        <taxon>IRL clade</taxon>
        <taxon>Trifolieae</taxon>
        <taxon>Trifolium</taxon>
    </lineage>
</organism>
<reference evidence="1 2" key="1">
    <citation type="journal article" date="2018" name="Front. Plant Sci.">
        <title>Red Clover (Trifolium pratense) and Zigzag Clover (T. medium) - A Picture of Genomic Similarities and Differences.</title>
        <authorList>
            <person name="Dluhosova J."/>
            <person name="Istvanek J."/>
            <person name="Nedelnik J."/>
            <person name="Repkova J."/>
        </authorList>
    </citation>
    <scope>NUCLEOTIDE SEQUENCE [LARGE SCALE GENOMIC DNA]</scope>
    <source>
        <strain evidence="2">cv. 10/8</strain>
        <tissue evidence="1">Leaf</tissue>
    </source>
</reference>
<accession>A0A392T702</accession>
<dbReference type="Proteomes" id="UP000265520">
    <property type="component" value="Unassembled WGS sequence"/>
</dbReference>
<comment type="caution">
    <text evidence="1">The sequence shown here is derived from an EMBL/GenBank/DDBJ whole genome shotgun (WGS) entry which is preliminary data.</text>
</comment>
<sequence>VVIGTAGVIFEYRTPSGGDLEESLLIGGIVLGVDMIVAEIKEDFRRIVRVAVRRRFEEIL</sequence>
<dbReference type="EMBL" id="LXQA010519988">
    <property type="protein sequence ID" value="MCI56883.1"/>
    <property type="molecule type" value="Genomic_DNA"/>
</dbReference>
<name>A0A392T702_9FABA</name>
<evidence type="ECO:0000313" key="1">
    <source>
        <dbReference type="EMBL" id="MCI56883.1"/>
    </source>
</evidence>
<protein>
    <submittedName>
        <fullName evidence="1">Uncharacterized protein</fullName>
    </submittedName>
</protein>
<evidence type="ECO:0000313" key="2">
    <source>
        <dbReference type="Proteomes" id="UP000265520"/>
    </source>
</evidence>
<proteinExistence type="predicted"/>
<dbReference type="AlphaFoldDB" id="A0A392T702"/>